<dbReference type="InterPro" id="IPR050931">
    <property type="entry name" value="Mito_Protein_Transport_Metaxin"/>
</dbReference>
<keyword evidence="4" id="KW-1185">Reference proteome</keyword>
<dbReference type="InterPro" id="IPR036249">
    <property type="entry name" value="Thioredoxin-like_sf"/>
</dbReference>
<proteinExistence type="inferred from homology"/>
<accession>A0A914VZ30</accession>
<organism evidence="4 5">
    <name type="scientific">Plectus sambesii</name>
    <dbReference type="NCBI Taxonomy" id="2011161"/>
    <lineage>
        <taxon>Eukaryota</taxon>
        <taxon>Metazoa</taxon>
        <taxon>Ecdysozoa</taxon>
        <taxon>Nematoda</taxon>
        <taxon>Chromadorea</taxon>
        <taxon>Plectida</taxon>
        <taxon>Plectina</taxon>
        <taxon>Plectoidea</taxon>
        <taxon>Plectidae</taxon>
        <taxon>Plectus</taxon>
    </lineage>
</organism>
<dbReference type="SFLD" id="SFLDS00019">
    <property type="entry name" value="Glutathione_Transferase_(cytos"/>
    <property type="match status" value="1"/>
</dbReference>
<dbReference type="WBParaSite" id="PSAMB.scaffold2698size21747.g18828.t1">
    <property type="protein sequence ID" value="PSAMB.scaffold2698size21747.g18828.t1"/>
    <property type="gene ID" value="PSAMB.scaffold2698size21747.g18828"/>
</dbReference>
<dbReference type="SUPFAM" id="SSF47616">
    <property type="entry name" value="GST C-terminal domain-like"/>
    <property type="match status" value="1"/>
</dbReference>
<protein>
    <submittedName>
        <fullName evidence="5">Glutathione S-transferase</fullName>
    </submittedName>
</protein>
<reference evidence="5" key="1">
    <citation type="submission" date="2022-11" db="UniProtKB">
        <authorList>
            <consortium name="WormBaseParasite"/>
        </authorList>
    </citation>
    <scope>IDENTIFICATION</scope>
</reference>
<dbReference type="PANTHER" id="PTHR12289">
    <property type="entry name" value="METAXIN RELATED"/>
    <property type="match status" value="1"/>
</dbReference>
<dbReference type="AlphaFoldDB" id="A0A914VZ30"/>
<dbReference type="SUPFAM" id="SSF52833">
    <property type="entry name" value="Thioredoxin-like"/>
    <property type="match status" value="1"/>
</dbReference>
<dbReference type="InterPro" id="IPR012336">
    <property type="entry name" value="Thioredoxin-like_fold"/>
</dbReference>
<dbReference type="Gene3D" id="1.20.1050.10">
    <property type="match status" value="1"/>
</dbReference>
<dbReference type="GO" id="GO:0005737">
    <property type="term" value="C:cytoplasm"/>
    <property type="evidence" value="ECO:0007669"/>
    <property type="project" value="TreeGrafter"/>
</dbReference>
<dbReference type="InterPro" id="IPR036282">
    <property type="entry name" value="Glutathione-S-Trfase_C_sf"/>
</dbReference>
<dbReference type="CDD" id="cd03193">
    <property type="entry name" value="GST_C_Metaxin"/>
    <property type="match status" value="1"/>
</dbReference>
<dbReference type="InterPro" id="IPR040079">
    <property type="entry name" value="Glutathione_S-Trfase"/>
</dbReference>
<dbReference type="CDD" id="cd03080">
    <property type="entry name" value="GST_N_Metaxin_like"/>
    <property type="match status" value="1"/>
</dbReference>
<evidence type="ECO:0000259" key="3">
    <source>
        <dbReference type="Pfam" id="PF17172"/>
    </source>
</evidence>
<sequence>MSLMKPNFEKDVVYLVQFPRPTTCPNMSPFCLKLETWLRMMEIKYEHVGNNFRTMSKKGQVPYIELNGEQLADSNLIIQELPGRFGKKSLDEHLSEEEKAQATALHALIEDKIFWNGFGFLAPSGRPMLEANGMLRDVPFFLKPIVVWKTIQYFTNRAYYHGIGRHSLQEIVEFEKKDLKALSILLGNKPFFMGEKPTTLDSTAFGHLAAAYFQKNPLKESGEVFDFLNKECANLVAFIKRMITKYYPDWNELAPESKEI</sequence>
<evidence type="ECO:0000313" key="4">
    <source>
        <dbReference type="Proteomes" id="UP000887566"/>
    </source>
</evidence>
<feature type="domain" description="Thioredoxin-like fold" evidence="3">
    <location>
        <begin position="29"/>
        <end position="115"/>
    </location>
</feature>
<dbReference type="Proteomes" id="UP000887566">
    <property type="component" value="Unplaced"/>
</dbReference>
<dbReference type="PANTHER" id="PTHR12289:SF41">
    <property type="entry name" value="FAILED AXON CONNECTIONS-RELATED"/>
    <property type="match status" value="1"/>
</dbReference>
<dbReference type="SFLD" id="SFLDG01180">
    <property type="entry name" value="SUF1"/>
    <property type="match status" value="1"/>
</dbReference>
<feature type="domain" description="Metaxin glutathione S-transferase" evidence="2">
    <location>
        <begin position="176"/>
        <end position="242"/>
    </location>
</feature>
<dbReference type="InterPro" id="IPR026928">
    <property type="entry name" value="FAX/IsoI-like"/>
</dbReference>
<dbReference type="Pfam" id="PF17171">
    <property type="entry name" value="GST_C_6"/>
    <property type="match status" value="1"/>
</dbReference>
<evidence type="ECO:0000313" key="5">
    <source>
        <dbReference type="WBParaSite" id="PSAMB.scaffold2698size21747.g18828.t1"/>
    </source>
</evidence>
<dbReference type="Gene3D" id="3.40.30.10">
    <property type="entry name" value="Glutaredoxin"/>
    <property type="match status" value="1"/>
</dbReference>
<evidence type="ECO:0000259" key="2">
    <source>
        <dbReference type="Pfam" id="PF17171"/>
    </source>
</evidence>
<dbReference type="Pfam" id="PF17172">
    <property type="entry name" value="GST_N_4"/>
    <property type="match status" value="1"/>
</dbReference>
<evidence type="ECO:0000256" key="1">
    <source>
        <dbReference type="ARBA" id="ARBA00006475"/>
    </source>
</evidence>
<comment type="similarity">
    <text evidence="1">Belongs to the FAX family.</text>
</comment>
<name>A0A914VZ30_9BILA</name>
<dbReference type="SFLD" id="SFLDG01200">
    <property type="entry name" value="SUF1.1"/>
    <property type="match status" value="1"/>
</dbReference>
<dbReference type="InterPro" id="IPR033468">
    <property type="entry name" value="Metaxin_GST"/>
</dbReference>